<dbReference type="Gene3D" id="2.40.160.210">
    <property type="entry name" value="Acyl-CoA thioesterase, double hotdog domain"/>
    <property type="match status" value="1"/>
</dbReference>
<dbReference type="Proteomes" id="UP001651690">
    <property type="component" value="Unassembled WGS sequence"/>
</dbReference>
<dbReference type="EMBL" id="JANDBD010000005">
    <property type="protein sequence ID" value="MCP9273242.1"/>
    <property type="molecule type" value="Genomic_DNA"/>
</dbReference>
<dbReference type="PANTHER" id="PTHR11066:SF34">
    <property type="entry name" value="ACYL-COENZYME A THIOESTERASE 8"/>
    <property type="match status" value="1"/>
</dbReference>
<sequence>MTDLWSDLLACLDMATTRSGNHFTARNQTLEYHRVFGGQLLGQFIRAAELVCPEKSVKSLHALFPREGRADEPVVYDVTVHHEGRSFATLSVLAAQSKGPIGTASISMHVTEDGPALQTVEPVPGLLGPEYAVGLDLIPWDTRATADLNAPHVGPPECEIWMRTPEVDPALAQALAAYATDLTLIGTAVRPLDGLSQTGNGTQFTSAVTSHTIWFHRPFRTDGWLLLRQHSPIVAHGRSFGRGDLLTDDGTLVASYAQEALLRIAI</sequence>
<dbReference type="SUPFAM" id="SSF54637">
    <property type="entry name" value="Thioesterase/thiol ester dehydrase-isomerase"/>
    <property type="match status" value="2"/>
</dbReference>
<keyword evidence="6" id="KW-1185">Reference proteome</keyword>
<dbReference type="PANTHER" id="PTHR11066">
    <property type="entry name" value="ACYL-COA THIOESTERASE"/>
    <property type="match status" value="1"/>
</dbReference>
<protein>
    <submittedName>
        <fullName evidence="5">Thioesterase family protein</fullName>
    </submittedName>
</protein>
<feature type="domain" description="Acyl-CoA thioesterase-like N-terminal HotDog" evidence="3">
    <location>
        <begin position="34"/>
        <end position="108"/>
    </location>
</feature>
<dbReference type="Pfam" id="PF13622">
    <property type="entry name" value="4HBT_3"/>
    <property type="match status" value="1"/>
</dbReference>
<evidence type="ECO:0000313" key="6">
    <source>
        <dbReference type="Proteomes" id="UP001651690"/>
    </source>
</evidence>
<dbReference type="InterPro" id="IPR042171">
    <property type="entry name" value="Acyl-CoA_hotdog"/>
</dbReference>
<reference evidence="5 6" key="1">
    <citation type="submission" date="2022-06" db="EMBL/GenBank/DDBJ databases">
        <title>Mycolicibacterium sp. CAU 1645 isolated from seawater.</title>
        <authorList>
            <person name="Kim W."/>
        </authorList>
    </citation>
    <scope>NUCLEOTIDE SEQUENCE [LARGE SCALE GENOMIC DNA]</scope>
    <source>
        <strain evidence="5 6">CAU 1645</strain>
    </source>
</reference>
<dbReference type="CDD" id="cd03444">
    <property type="entry name" value="Thioesterase_II_repeat1"/>
    <property type="match status" value="1"/>
</dbReference>
<evidence type="ECO:0000256" key="1">
    <source>
        <dbReference type="ARBA" id="ARBA00006538"/>
    </source>
</evidence>
<comment type="caution">
    <text evidence="5">The sequence shown here is derived from an EMBL/GenBank/DDBJ whole genome shotgun (WGS) entry which is preliminary data.</text>
</comment>
<dbReference type="InterPro" id="IPR029069">
    <property type="entry name" value="HotDog_dom_sf"/>
</dbReference>
<evidence type="ECO:0000259" key="4">
    <source>
        <dbReference type="Pfam" id="PF20789"/>
    </source>
</evidence>
<name>A0ABT1M482_9MYCO</name>
<dbReference type="RefSeq" id="WP_255060533.1">
    <property type="nucleotide sequence ID" value="NZ_JANDBD010000005.1"/>
</dbReference>
<keyword evidence="2" id="KW-0378">Hydrolase</keyword>
<dbReference type="InterPro" id="IPR049450">
    <property type="entry name" value="ACOT8-like_C"/>
</dbReference>
<feature type="domain" description="Acyl-CoA thioesterase-like C-terminal" evidence="4">
    <location>
        <begin position="125"/>
        <end position="261"/>
    </location>
</feature>
<accession>A0ABT1M482</accession>
<dbReference type="InterPro" id="IPR003703">
    <property type="entry name" value="Acyl_CoA_thio"/>
</dbReference>
<evidence type="ECO:0000256" key="2">
    <source>
        <dbReference type="ARBA" id="ARBA00022801"/>
    </source>
</evidence>
<organism evidence="5 6">
    <name type="scientific">Mycolicibacterium arenosum</name>
    <dbReference type="NCBI Taxonomy" id="2952157"/>
    <lineage>
        <taxon>Bacteria</taxon>
        <taxon>Bacillati</taxon>
        <taxon>Actinomycetota</taxon>
        <taxon>Actinomycetes</taxon>
        <taxon>Mycobacteriales</taxon>
        <taxon>Mycobacteriaceae</taxon>
        <taxon>Mycolicibacterium</taxon>
    </lineage>
</organism>
<evidence type="ECO:0000313" key="5">
    <source>
        <dbReference type="EMBL" id="MCP9273242.1"/>
    </source>
</evidence>
<comment type="similarity">
    <text evidence="1">Belongs to the C/M/P thioester hydrolase family.</text>
</comment>
<evidence type="ECO:0000259" key="3">
    <source>
        <dbReference type="Pfam" id="PF13622"/>
    </source>
</evidence>
<proteinExistence type="inferred from homology"/>
<dbReference type="InterPro" id="IPR049449">
    <property type="entry name" value="TesB_ACOT8-like_N"/>
</dbReference>
<dbReference type="Pfam" id="PF20789">
    <property type="entry name" value="4HBT_3C"/>
    <property type="match status" value="1"/>
</dbReference>
<dbReference type="CDD" id="cd03445">
    <property type="entry name" value="Thioesterase_II_repeat2"/>
    <property type="match status" value="1"/>
</dbReference>
<gene>
    <name evidence="5" type="ORF">NM203_13710</name>
</gene>